<name>A0AAD9L8N6_PAPLA</name>
<reference evidence="2" key="1">
    <citation type="submission" date="2023-02" db="EMBL/GenBank/DDBJ databases">
        <title>Identification and recombinant expression of a fungal hydrolase from Papiliotrema laurentii that hydrolyzes apple cutin and clears colloidal polyester polyurethane.</title>
        <authorList>
            <consortium name="DOE Joint Genome Institute"/>
            <person name="Roman V.A."/>
            <person name="Bojanowski C."/>
            <person name="Crable B.R."/>
            <person name="Wagner D.N."/>
            <person name="Hung C.S."/>
            <person name="Nadeau L.J."/>
            <person name="Schratz L."/>
            <person name="Haridas S."/>
            <person name="Pangilinan J."/>
            <person name="Lipzen A."/>
            <person name="Na H."/>
            <person name="Yan M."/>
            <person name="Ng V."/>
            <person name="Grigoriev I.V."/>
            <person name="Spatafora J.W."/>
            <person name="Barlow D."/>
            <person name="Biffinger J."/>
            <person name="Kelley-Loughnane N."/>
            <person name="Varaljay V.A."/>
            <person name="Crookes-Goodson W.J."/>
        </authorList>
    </citation>
    <scope>NUCLEOTIDE SEQUENCE</scope>
    <source>
        <strain evidence="2">5307AH</strain>
    </source>
</reference>
<dbReference type="Proteomes" id="UP001182556">
    <property type="component" value="Unassembled WGS sequence"/>
</dbReference>
<keyword evidence="3" id="KW-1185">Reference proteome</keyword>
<feature type="compositionally biased region" description="Basic and acidic residues" evidence="1">
    <location>
        <begin position="268"/>
        <end position="278"/>
    </location>
</feature>
<dbReference type="EMBL" id="JAODAN010000001">
    <property type="protein sequence ID" value="KAK1927158.1"/>
    <property type="molecule type" value="Genomic_DNA"/>
</dbReference>
<feature type="compositionally biased region" description="Low complexity" evidence="1">
    <location>
        <begin position="57"/>
        <end position="68"/>
    </location>
</feature>
<proteinExistence type="predicted"/>
<protein>
    <submittedName>
        <fullName evidence="2">Uncharacterized protein</fullName>
    </submittedName>
</protein>
<feature type="compositionally biased region" description="Polar residues" evidence="1">
    <location>
        <begin position="112"/>
        <end position="122"/>
    </location>
</feature>
<accession>A0AAD9L8N6</accession>
<evidence type="ECO:0000313" key="3">
    <source>
        <dbReference type="Proteomes" id="UP001182556"/>
    </source>
</evidence>
<feature type="region of interest" description="Disordered" evidence="1">
    <location>
        <begin position="1"/>
        <end position="157"/>
    </location>
</feature>
<sequence length="321" mass="33929">MVDRPSLHKKSALGGSAAPRTATPRHVHFTPPSSISEVVPSNTLDTTLSLPLINDNQQAHAQTATPQPGERKKRKSLVARLFTPRPAHSRHSLPPPLSGDTHWESPLPDPSARTSTSTTETPDSWHHYENYFPTYEPVRPPASANNQDGDSGHDSYFPDYTPILSASHPLHAYPGTSSAVSYALSPHEAERAAAGATIGRSVHLPDLPRFAEYQVAATTAGAKGGSGWQAGKWGVEGWTGYSWAGEKLPDNNGLSFGAPMPPGVQIPKEGEKKKKGDGGGEGGEENEQAGQSGQRGEGEEGEGEGGGQGGSSGKTKKKKKK</sequence>
<feature type="region of interest" description="Disordered" evidence="1">
    <location>
        <begin position="252"/>
        <end position="321"/>
    </location>
</feature>
<feature type="compositionally biased region" description="Polar residues" evidence="1">
    <location>
        <begin position="31"/>
        <end position="49"/>
    </location>
</feature>
<dbReference type="AlphaFoldDB" id="A0AAD9L8N6"/>
<organism evidence="2 3">
    <name type="scientific">Papiliotrema laurentii</name>
    <name type="common">Cryptococcus laurentii</name>
    <dbReference type="NCBI Taxonomy" id="5418"/>
    <lineage>
        <taxon>Eukaryota</taxon>
        <taxon>Fungi</taxon>
        <taxon>Dikarya</taxon>
        <taxon>Basidiomycota</taxon>
        <taxon>Agaricomycotina</taxon>
        <taxon>Tremellomycetes</taxon>
        <taxon>Tremellales</taxon>
        <taxon>Rhynchogastremaceae</taxon>
        <taxon>Papiliotrema</taxon>
    </lineage>
</organism>
<comment type="caution">
    <text evidence="2">The sequence shown here is derived from an EMBL/GenBank/DDBJ whole genome shotgun (WGS) entry which is preliminary data.</text>
</comment>
<evidence type="ECO:0000313" key="2">
    <source>
        <dbReference type="EMBL" id="KAK1927158.1"/>
    </source>
</evidence>
<evidence type="ECO:0000256" key="1">
    <source>
        <dbReference type="SAM" id="MobiDB-lite"/>
    </source>
</evidence>
<gene>
    <name evidence="2" type="ORF">DB88DRAFT_543639</name>
</gene>